<gene>
    <name evidence="1" type="ORF">SJ059_15780</name>
</gene>
<evidence type="ECO:0008006" key="3">
    <source>
        <dbReference type="Google" id="ProtNLM"/>
    </source>
</evidence>
<sequence length="641" mass="70584">MAFNPPLGTTNADVFMGNVQRLDELVNGPAADVPDRAGDPLYSWRQMMEKNDEIRQNLIPLSRQYMTLEAAQADIANIPEGSTTYVRSGIGSALADEYINNSGTLEPTGRKMPSQQAVQINDDFRVDVTLGSESQWVDNSSSSAKTTIMADASGREVIYANHSAKKIVAYGKPLADNKTVSELGSETWVMNDSNPTIIIELVDKSGRIVKYLDLSSGLYYVFGKAVGTEQSSIVYPTFIPEFMDARSYGQSLSIYSQGTPGLSTPTVNTLRFDTGVLTYNKNPASLVNLEDPTSSQYMQSQVHDFQTKVSDASSSEFLLAASGLGGTPFSGLEPGTVVYTQFINTIQKAKDLADARGVQYGMLWFNFQHGETDASQGTGYAYYRQKSKEMQEITNAHVKSISGLNHDVPMFVYQMATHGRYDGLVNPSYEIPLAQLDEAISNPLIQMATPMYIFEYADGLHLTADGYRHRDLFFSKAQKFYYENKKPWLPLYPTKVSRIGNTSVLLDLHIPVGPVQFRTDRVTAATDGMQGFELWAENSAGTLTRLAISSVTIVSGSRIKIVPAIPFNAADKIYLAYAFTPENRGADSGGGIYPNWPAGYTAGCRGNVCDSDDYESDLRDKNGNPYELRNYLTIFRKEAIS</sequence>
<name>A0AAW9E561_KLEAE</name>
<evidence type="ECO:0000313" key="2">
    <source>
        <dbReference type="Proteomes" id="UP001279012"/>
    </source>
</evidence>
<dbReference type="RefSeq" id="WP_227504724.1">
    <property type="nucleotide sequence ID" value="NZ_CP103639.1"/>
</dbReference>
<dbReference type="SUPFAM" id="SSF52266">
    <property type="entry name" value="SGNH hydrolase"/>
    <property type="match status" value="1"/>
</dbReference>
<dbReference type="GO" id="GO:0016788">
    <property type="term" value="F:hydrolase activity, acting on ester bonds"/>
    <property type="evidence" value="ECO:0007669"/>
    <property type="project" value="UniProtKB-ARBA"/>
</dbReference>
<dbReference type="InterPro" id="IPR036514">
    <property type="entry name" value="SGNH_hydro_sf"/>
</dbReference>
<dbReference type="Proteomes" id="UP001279012">
    <property type="component" value="Unassembled WGS sequence"/>
</dbReference>
<dbReference type="EMBL" id="JAWZZT010000013">
    <property type="protein sequence ID" value="MDX7015918.1"/>
    <property type="molecule type" value="Genomic_DNA"/>
</dbReference>
<evidence type="ECO:0000313" key="1">
    <source>
        <dbReference type="EMBL" id="MDX7015918.1"/>
    </source>
</evidence>
<proteinExistence type="predicted"/>
<accession>A0AAW9E561</accession>
<comment type="caution">
    <text evidence="1">The sequence shown here is derived from an EMBL/GenBank/DDBJ whole genome shotgun (WGS) entry which is preliminary data.</text>
</comment>
<dbReference type="Gene3D" id="3.40.50.1110">
    <property type="entry name" value="SGNH hydrolase"/>
    <property type="match status" value="1"/>
</dbReference>
<protein>
    <recommendedName>
        <fullName evidence="3">Flagellar biosynthesis, cell-distal portion of basal-body rod</fullName>
    </recommendedName>
</protein>
<reference evidence="1" key="1">
    <citation type="submission" date="2023-11" db="EMBL/GenBank/DDBJ databases">
        <title>Detection of rare carbapenemases in Enterobacterales - comparison of two colorimetric and two CIM-based carbapenemase assays.</title>
        <authorList>
            <person name="Schaffarczyk L."/>
            <person name="Noster J."/>
            <person name="Stelzer Y."/>
            <person name="Sattler J."/>
            <person name="Gatermann S."/>
            <person name="Hamprecht A."/>
        </authorList>
    </citation>
    <scope>NUCLEOTIDE SEQUENCE</scope>
    <source>
        <strain evidence="1">CIM-Cont-037</strain>
    </source>
</reference>
<dbReference type="AlphaFoldDB" id="A0AAW9E561"/>
<organism evidence="1 2">
    <name type="scientific">Klebsiella aerogenes</name>
    <name type="common">Enterobacter aerogenes</name>
    <dbReference type="NCBI Taxonomy" id="548"/>
    <lineage>
        <taxon>Bacteria</taxon>
        <taxon>Pseudomonadati</taxon>
        <taxon>Pseudomonadota</taxon>
        <taxon>Gammaproteobacteria</taxon>
        <taxon>Enterobacterales</taxon>
        <taxon>Enterobacteriaceae</taxon>
        <taxon>Klebsiella/Raoultella group</taxon>
        <taxon>Klebsiella</taxon>
    </lineage>
</organism>